<keyword evidence="1" id="KW-0812">Transmembrane</keyword>
<evidence type="ECO:0000313" key="2">
    <source>
        <dbReference type="EMBL" id="MDP9793160.1"/>
    </source>
</evidence>
<feature type="transmembrane region" description="Helical" evidence="1">
    <location>
        <begin position="95"/>
        <end position="116"/>
    </location>
</feature>
<dbReference type="EMBL" id="JAUSRA010000001">
    <property type="protein sequence ID" value="MDP9793160.1"/>
    <property type="molecule type" value="Genomic_DNA"/>
</dbReference>
<accession>A0ABT9MP01</accession>
<keyword evidence="1" id="KW-0472">Membrane</keyword>
<protein>
    <submittedName>
        <fullName evidence="2">Uncharacterized protein</fullName>
    </submittedName>
</protein>
<feature type="transmembrane region" description="Helical" evidence="1">
    <location>
        <begin position="12"/>
        <end position="33"/>
    </location>
</feature>
<gene>
    <name evidence="2" type="ORF">J2S43_001672</name>
</gene>
<keyword evidence="1" id="KW-1133">Transmembrane helix</keyword>
<dbReference type="Proteomes" id="UP001240984">
    <property type="component" value="Unassembled WGS sequence"/>
</dbReference>
<reference evidence="2 3" key="1">
    <citation type="submission" date="2023-07" db="EMBL/GenBank/DDBJ databases">
        <title>Sequencing the genomes of 1000 actinobacteria strains.</title>
        <authorList>
            <person name="Klenk H.-P."/>
        </authorList>
    </citation>
    <scope>NUCLEOTIDE SEQUENCE [LARGE SCALE GENOMIC DNA]</scope>
    <source>
        <strain evidence="2 3">DSM 44710</strain>
    </source>
</reference>
<feature type="transmembrane region" description="Helical" evidence="1">
    <location>
        <begin position="62"/>
        <end position="83"/>
    </location>
</feature>
<proteinExistence type="predicted"/>
<sequence length="189" mass="20136">MSKMHKAWDGNWAILSLFGITFGALALAGFLYLGPASNAQVVRDATVTAACSLTGCNNRAMAVVGVLLIVVPLACWQMFKYFWTGDQEPKGHPGWYVAGYAVLCSILAVSILWMPAPSHSGRGNGPPEVMTRPEAASLEDGMGWGVLALVIAALTMQVLESCEATRQRTIWLVGLVPFLLATIIAAVQA</sequence>
<organism evidence="2 3">
    <name type="scientific">Catenuloplanes nepalensis</name>
    <dbReference type="NCBI Taxonomy" id="587533"/>
    <lineage>
        <taxon>Bacteria</taxon>
        <taxon>Bacillati</taxon>
        <taxon>Actinomycetota</taxon>
        <taxon>Actinomycetes</taxon>
        <taxon>Micromonosporales</taxon>
        <taxon>Micromonosporaceae</taxon>
        <taxon>Catenuloplanes</taxon>
    </lineage>
</organism>
<feature type="transmembrane region" description="Helical" evidence="1">
    <location>
        <begin position="141"/>
        <end position="159"/>
    </location>
</feature>
<feature type="transmembrane region" description="Helical" evidence="1">
    <location>
        <begin position="171"/>
        <end position="188"/>
    </location>
</feature>
<keyword evidence="3" id="KW-1185">Reference proteome</keyword>
<evidence type="ECO:0000313" key="3">
    <source>
        <dbReference type="Proteomes" id="UP001240984"/>
    </source>
</evidence>
<evidence type="ECO:0000256" key="1">
    <source>
        <dbReference type="SAM" id="Phobius"/>
    </source>
</evidence>
<name>A0ABT9MP01_9ACTN</name>
<comment type="caution">
    <text evidence="2">The sequence shown here is derived from an EMBL/GenBank/DDBJ whole genome shotgun (WGS) entry which is preliminary data.</text>
</comment>
<dbReference type="RefSeq" id="WP_306828151.1">
    <property type="nucleotide sequence ID" value="NZ_JAUSRA010000001.1"/>
</dbReference>